<dbReference type="RefSeq" id="WP_151652989.1">
    <property type="nucleotide sequence ID" value="NZ_WBVX01000029.1"/>
</dbReference>
<name>A0A6L3YE46_9HYPH</name>
<sequence>MNKTITINYTSGTTLTSSAIDLLPCGDFMRITNQVANTQEIIPAASIASIIEHGDATRQSGGDAISIDFGSKIQRIRGTIVSNNGGFLTVVDNKKGTKTWIAAHAFDEIMVMFDRSERSGDTTKVTFADNNVISYENAAVKLEGSFICISRECEGLASWFPASAISKIEFLNS</sequence>
<dbReference type="EMBL" id="WBVX01000029">
    <property type="protein sequence ID" value="KAB2680070.1"/>
    <property type="molecule type" value="Genomic_DNA"/>
</dbReference>
<comment type="caution">
    <text evidence="1">The sequence shown here is derived from an EMBL/GenBank/DDBJ whole genome shotgun (WGS) entry which is preliminary data.</text>
</comment>
<proteinExistence type="predicted"/>
<accession>A0A6L3YE46</accession>
<evidence type="ECO:0000313" key="2">
    <source>
        <dbReference type="Proteomes" id="UP000481643"/>
    </source>
</evidence>
<dbReference type="AlphaFoldDB" id="A0A6L3YE46"/>
<organism evidence="1 2">
    <name type="scientific">Brucella tritici</name>
    <dbReference type="NCBI Taxonomy" id="94626"/>
    <lineage>
        <taxon>Bacteria</taxon>
        <taxon>Pseudomonadati</taxon>
        <taxon>Pseudomonadota</taxon>
        <taxon>Alphaproteobacteria</taxon>
        <taxon>Hyphomicrobiales</taxon>
        <taxon>Brucellaceae</taxon>
        <taxon>Brucella/Ochrobactrum group</taxon>
        <taxon>Brucella</taxon>
    </lineage>
</organism>
<dbReference type="Proteomes" id="UP000481643">
    <property type="component" value="Unassembled WGS sequence"/>
</dbReference>
<reference evidence="1 2" key="1">
    <citation type="submission" date="2019-09" db="EMBL/GenBank/DDBJ databases">
        <title>Taxonomic organization of the family Brucellaceae based on a phylogenomic approach.</title>
        <authorList>
            <person name="Leclercq S."/>
            <person name="Cloeckaert A."/>
            <person name="Zygmunt M.S."/>
        </authorList>
    </citation>
    <scope>NUCLEOTIDE SEQUENCE [LARGE SCALE GENOMIC DNA]</scope>
    <source>
        <strain evidence="1 2">WS1830</strain>
    </source>
</reference>
<evidence type="ECO:0000313" key="1">
    <source>
        <dbReference type="EMBL" id="KAB2680070.1"/>
    </source>
</evidence>
<protein>
    <submittedName>
        <fullName evidence="1">Uncharacterized protein</fullName>
    </submittedName>
</protein>
<gene>
    <name evidence="1" type="ORF">F9L08_21980</name>
</gene>